<comment type="caution">
    <text evidence="2">The sequence shown here is derived from an EMBL/GenBank/DDBJ whole genome shotgun (WGS) entry which is preliminary data.</text>
</comment>
<dbReference type="EMBL" id="CAJNRD030001114">
    <property type="protein sequence ID" value="CAG5074022.1"/>
    <property type="molecule type" value="Genomic_DNA"/>
</dbReference>
<proteinExistence type="predicted"/>
<organism evidence="2 3">
    <name type="scientific">Cotesia congregata</name>
    <name type="common">Parasitoid wasp</name>
    <name type="synonym">Apanteles congregatus</name>
    <dbReference type="NCBI Taxonomy" id="51543"/>
    <lineage>
        <taxon>Eukaryota</taxon>
        <taxon>Metazoa</taxon>
        <taxon>Ecdysozoa</taxon>
        <taxon>Arthropoda</taxon>
        <taxon>Hexapoda</taxon>
        <taxon>Insecta</taxon>
        <taxon>Pterygota</taxon>
        <taxon>Neoptera</taxon>
        <taxon>Endopterygota</taxon>
        <taxon>Hymenoptera</taxon>
        <taxon>Apocrita</taxon>
        <taxon>Ichneumonoidea</taxon>
        <taxon>Braconidae</taxon>
        <taxon>Microgastrinae</taxon>
        <taxon>Cotesia</taxon>
    </lineage>
</organism>
<feature type="non-terminal residue" evidence="2">
    <location>
        <position position="1"/>
    </location>
</feature>
<name>A0A8J2EIX6_COTCN</name>
<feature type="compositionally biased region" description="Low complexity" evidence="1">
    <location>
        <begin position="16"/>
        <end position="25"/>
    </location>
</feature>
<evidence type="ECO:0000313" key="3">
    <source>
        <dbReference type="Proteomes" id="UP000786811"/>
    </source>
</evidence>
<evidence type="ECO:0000313" key="2">
    <source>
        <dbReference type="EMBL" id="CAG5074022.1"/>
    </source>
</evidence>
<keyword evidence="3" id="KW-1185">Reference proteome</keyword>
<evidence type="ECO:0000256" key="1">
    <source>
        <dbReference type="SAM" id="MobiDB-lite"/>
    </source>
</evidence>
<reference evidence="2" key="1">
    <citation type="submission" date="2021-04" db="EMBL/GenBank/DDBJ databases">
        <authorList>
            <person name="Chebbi M.A.C M."/>
        </authorList>
    </citation>
    <scope>NUCLEOTIDE SEQUENCE</scope>
</reference>
<dbReference type="Proteomes" id="UP000786811">
    <property type="component" value="Unassembled WGS sequence"/>
</dbReference>
<feature type="region of interest" description="Disordered" evidence="1">
    <location>
        <begin position="1"/>
        <end position="25"/>
    </location>
</feature>
<accession>A0A8J2EIX6</accession>
<dbReference type="AlphaFoldDB" id="A0A8J2EIX6"/>
<dbReference type="OrthoDB" id="10382847at2759"/>
<gene>
    <name evidence="2" type="ORF">HICCMSTLAB_LOCUS794</name>
</gene>
<sequence>ELNNPPAVPLRRKKTSSNNKLLKSNLSPKQPIKNIIISSGASSSNKLIKEDNDKNLIKYSSNLNKKKLNIPVIKEPKIQEDKKLKIKNNPTLLFTTRDFESVMEHSDMNRVSHQLNSQKFQTKINNDGISEETTCFTITASNLPFATFKRELTNENFTLNKNKNQNGSFDFDCEKNNKFFHDLKIQNLENESKEFNYENKSVKNANKIDKKNHSKTPNQMKNDLLNELVTNFNELKLKKISIPSQVTDKNDSDKKVMVGKINNVNSNSNKNNNGINCVISMNNSACNIGKKTDDKDLEIDNYNNDTTSLKRMKKNNNPPILPAKIISNFTDDKISRLCINNNNNNNNYNNGIDNNIIEKTYTLRRKKSGRVSHNYGKNDQINNSKKNIIINNNNYRNENSDIASDSCVEKDIKINMNDKKIVVEIEHTLVKKRGGVIDYKVNGGKNLSSDEFNLKPTGSCLRNSSSISQICHKKVMFNGNKTTGANKFKKVKRRAPPRPFSKSKGAIECTVCDNHEEKQDLGKFNDTNFGKIRRLTSEAYSQPTNEENSPRHNVKSGKNRIVLFQSLFNNRVCKYCVKVNK</sequence>
<protein>
    <submittedName>
        <fullName evidence="2">Uncharacterized protein</fullName>
    </submittedName>
</protein>